<keyword evidence="1" id="KW-0472">Membrane</keyword>
<dbReference type="RefSeq" id="WP_179169231.1">
    <property type="nucleotide sequence ID" value="NZ_CP058529.1"/>
</dbReference>
<evidence type="ECO:0000256" key="1">
    <source>
        <dbReference type="SAM" id="Phobius"/>
    </source>
</evidence>
<keyword evidence="1" id="KW-0812">Transmembrane</keyword>
<evidence type="ECO:0000259" key="2">
    <source>
        <dbReference type="Pfam" id="PF25933"/>
    </source>
</evidence>
<organism evidence="3 4">
    <name type="scientific">Halorarum halophilum</name>
    <dbReference type="NCBI Taxonomy" id="2743090"/>
    <lineage>
        <taxon>Archaea</taxon>
        <taxon>Methanobacteriati</taxon>
        <taxon>Methanobacteriota</taxon>
        <taxon>Stenosarchaea group</taxon>
        <taxon>Halobacteria</taxon>
        <taxon>Halobacteriales</taxon>
        <taxon>Haloferacaceae</taxon>
        <taxon>Halorarum</taxon>
    </lineage>
</organism>
<dbReference type="KEGG" id="halg:HUG10_08885"/>
<dbReference type="InterPro" id="IPR058284">
    <property type="entry name" value="DUF7978"/>
</dbReference>
<dbReference type="EMBL" id="CP058529">
    <property type="protein sequence ID" value="QLG27656.1"/>
    <property type="molecule type" value="Genomic_DNA"/>
</dbReference>
<feature type="transmembrane region" description="Helical" evidence="1">
    <location>
        <begin position="102"/>
        <end position="125"/>
    </location>
</feature>
<keyword evidence="4" id="KW-1185">Reference proteome</keyword>
<protein>
    <recommendedName>
        <fullName evidence="2">DUF7978 domain-containing protein</fullName>
    </recommendedName>
</protein>
<evidence type="ECO:0000313" key="3">
    <source>
        <dbReference type="EMBL" id="QLG27656.1"/>
    </source>
</evidence>
<gene>
    <name evidence="3" type="ORF">HUG10_08885</name>
</gene>
<dbReference type="Proteomes" id="UP000509750">
    <property type="component" value="Chromosome"/>
</dbReference>
<feature type="transmembrane region" description="Helical" evidence="1">
    <location>
        <begin position="132"/>
        <end position="153"/>
    </location>
</feature>
<feature type="domain" description="DUF7978" evidence="2">
    <location>
        <begin position="9"/>
        <end position="189"/>
    </location>
</feature>
<accession>A0A7D5KFI8</accession>
<feature type="transmembrane region" description="Helical" evidence="1">
    <location>
        <begin position="12"/>
        <end position="29"/>
    </location>
</feature>
<reference evidence="3 4" key="1">
    <citation type="submission" date="2020-07" db="EMBL/GenBank/DDBJ databases">
        <title>Gai3-2, isolated from salt lake.</title>
        <authorList>
            <person name="Cui H."/>
            <person name="Shi X."/>
        </authorList>
    </citation>
    <scope>NUCLEOTIDE SEQUENCE [LARGE SCALE GENOMIC DNA]</scope>
    <source>
        <strain evidence="3 4">Gai3-2</strain>
    </source>
</reference>
<feature type="transmembrane region" description="Helical" evidence="1">
    <location>
        <begin position="165"/>
        <end position="187"/>
    </location>
</feature>
<keyword evidence="1" id="KW-1133">Transmembrane helix</keyword>
<name>A0A7D5KFI8_9EURY</name>
<proteinExistence type="predicted"/>
<dbReference type="Pfam" id="PF25933">
    <property type="entry name" value="DUF7978"/>
    <property type="match status" value="1"/>
</dbReference>
<evidence type="ECO:0000313" key="4">
    <source>
        <dbReference type="Proteomes" id="UP000509750"/>
    </source>
</evidence>
<dbReference type="GeneID" id="56028944"/>
<dbReference type="AlphaFoldDB" id="A0A7D5KFI8"/>
<sequence>MVFTYVRWKRGLVAGVACYLAGYLAMFTLRPGTVRRAMATTTATTGHRLPPLAASVPSDVPRWKVLAWLWHGSLFSPMATHYPAMGGTWNVNPMAGIADTHWYLFALAPAHLFVAGFVVVLVSWTPKPRCEFYTGATTVLGFFLCCYAGSVYFCTDQVPTDGPDLLTSAYRAGLLYPVAFGGLGGLLGKRVKSYFGITHEIPPEELWKYDNLRTDEERRWE</sequence>